<dbReference type="Proteomes" id="UP000639772">
    <property type="component" value="Chromosome 7"/>
</dbReference>
<organism evidence="1 2">
    <name type="scientific">Vanilla planifolia</name>
    <name type="common">Vanilla</name>
    <dbReference type="NCBI Taxonomy" id="51239"/>
    <lineage>
        <taxon>Eukaryota</taxon>
        <taxon>Viridiplantae</taxon>
        <taxon>Streptophyta</taxon>
        <taxon>Embryophyta</taxon>
        <taxon>Tracheophyta</taxon>
        <taxon>Spermatophyta</taxon>
        <taxon>Magnoliopsida</taxon>
        <taxon>Liliopsida</taxon>
        <taxon>Asparagales</taxon>
        <taxon>Orchidaceae</taxon>
        <taxon>Vanilloideae</taxon>
        <taxon>Vanilleae</taxon>
        <taxon>Vanilla</taxon>
    </lineage>
</organism>
<dbReference type="GO" id="GO:0005227">
    <property type="term" value="F:calcium-activated cation channel activity"/>
    <property type="evidence" value="ECO:0007669"/>
    <property type="project" value="InterPro"/>
</dbReference>
<evidence type="ECO:0000313" key="1">
    <source>
        <dbReference type="EMBL" id="KAG0474883.1"/>
    </source>
</evidence>
<comment type="caution">
    <text evidence="1">The sequence shown here is derived from an EMBL/GenBank/DDBJ whole genome shotgun (WGS) entry which is preliminary data.</text>
</comment>
<proteinExistence type="predicted"/>
<dbReference type="InterPro" id="IPR045122">
    <property type="entry name" value="Csc1-like"/>
</dbReference>
<dbReference type="EMBL" id="JADCNM010000007">
    <property type="protein sequence ID" value="KAG0474883.1"/>
    <property type="molecule type" value="Genomic_DNA"/>
</dbReference>
<dbReference type="PANTHER" id="PTHR13018:SF114">
    <property type="entry name" value="EXPRESSED PROTEIN"/>
    <property type="match status" value="1"/>
</dbReference>
<evidence type="ECO:0000313" key="2">
    <source>
        <dbReference type="Proteomes" id="UP000639772"/>
    </source>
</evidence>
<name>A0A835QNJ6_VANPL</name>
<dbReference type="OrthoDB" id="1689567at2759"/>
<dbReference type="AlphaFoldDB" id="A0A835QNJ6"/>
<reference evidence="1 2" key="1">
    <citation type="journal article" date="2020" name="Nat. Food">
        <title>A phased Vanilla planifolia genome enables genetic improvement of flavour and production.</title>
        <authorList>
            <person name="Hasing T."/>
            <person name="Tang H."/>
            <person name="Brym M."/>
            <person name="Khazi F."/>
            <person name="Huang T."/>
            <person name="Chambers A.H."/>
        </authorList>
    </citation>
    <scope>NUCLEOTIDE SEQUENCE [LARGE SCALE GENOMIC DNA]</scope>
    <source>
        <tissue evidence="1">Leaf</tissue>
    </source>
</reference>
<protein>
    <submittedName>
        <fullName evidence="1">Uncharacterized protein</fullName>
    </submittedName>
</protein>
<sequence>MVSMLGYTDDERLRKLHNLKLVLETKLLDYKEGRAPEAGLAFVIFKDVYTTNMAVKDFQAERKKRPIGRFFPLMELQLGRSRWRVERAPPASDIYWNHLGLSKFSSVIRAVGQ</sequence>
<dbReference type="PANTHER" id="PTHR13018">
    <property type="entry name" value="PROBABLE MEMBRANE PROTEIN DUF221-RELATED"/>
    <property type="match status" value="1"/>
</dbReference>
<dbReference type="GO" id="GO:0005886">
    <property type="term" value="C:plasma membrane"/>
    <property type="evidence" value="ECO:0007669"/>
    <property type="project" value="TreeGrafter"/>
</dbReference>
<gene>
    <name evidence="1" type="ORF">HPP92_014569</name>
</gene>
<accession>A0A835QNJ6</accession>